<comment type="similarity">
    <text evidence="1">Belongs to the protein-tyrosine phosphatase family. Non-receptor class dual specificity subfamily.</text>
</comment>
<feature type="compositionally biased region" description="Basic and acidic residues" evidence="5">
    <location>
        <begin position="415"/>
        <end position="429"/>
    </location>
</feature>
<evidence type="ECO:0000313" key="8">
    <source>
        <dbReference type="EMBL" id="KRW98515.1"/>
    </source>
</evidence>
<dbReference type="GO" id="GO:0008330">
    <property type="term" value="F:protein tyrosine/threonine phosphatase activity"/>
    <property type="evidence" value="ECO:0007669"/>
    <property type="project" value="TreeGrafter"/>
</dbReference>
<dbReference type="GO" id="GO:0033550">
    <property type="term" value="F:MAP kinase tyrosine phosphatase activity"/>
    <property type="evidence" value="ECO:0007669"/>
    <property type="project" value="TreeGrafter"/>
</dbReference>
<dbReference type="GO" id="GO:0017017">
    <property type="term" value="F:MAP kinase tyrosine/serine/threonine phosphatase activity"/>
    <property type="evidence" value="ECO:0007669"/>
    <property type="project" value="TreeGrafter"/>
</dbReference>
<evidence type="ECO:0000256" key="5">
    <source>
        <dbReference type="SAM" id="MobiDB-lite"/>
    </source>
</evidence>
<dbReference type="GO" id="GO:0043409">
    <property type="term" value="P:negative regulation of MAPK cascade"/>
    <property type="evidence" value="ECO:0007669"/>
    <property type="project" value="TreeGrafter"/>
</dbReference>
<dbReference type="PANTHER" id="PTHR10159:SF519">
    <property type="entry name" value="DUAL SPECIFICITY PROTEIN PHOSPHATASE MPK3"/>
    <property type="match status" value="1"/>
</dbReference>
<dbReference type="GO" id="GO:0005737">
    <property type="term" value="C:cytoplasm"/>
    <property type="evidence" value="ECO:0007669"/>
    <property type="project" value="TreeGrafter"/>
</dbReference>
<dbReference type="PROSITE" id="PS50056">
    <property type="entry name" value="TYR_PHOSPHATASE_2"/>
    <property type="match status" value="1"/>
</dbReference>
<dbReference type="EMBL" id="LDAU01000242">
    <property type="protein sequence ID" value="KRW98515.1"/>
    <property type="molecule type" value="Genomic_DNA"/>
</dbReference>
<dbReference type="SMART" id="SM00195">
    <property type="entry name" value="DSPc"/>
    <property type="match status" value="1"/>
</dbReference>
<evidence type="ECO:0000256" key="1">
    <source>
        <dbReference type="ARBA" id="ARBA00008601"/>
    </source>
</evidence>
<evidence type="ECO:0000259" key="6">
    <source>
        <dbReference type="PROSITE" id="PS50054"/>
    </source>
</evidence>
<sequence>MTSIRLQQQPGIRQKQTFPLLLSTNKKKNLNDDMNCIICKTNLKGAIWLGDTNAAKNLKALQNNKITAVLTVAKNSGIKYSVNDNIMHRVIQAEDNISYDLSIHFQAISEFIHEQRIRLKNILIHCVNGVSRSVTALISYLMIKEFYSLEEALQICKIHRQIVKPNPGFMRQLMILDRDIFQANQRLKYKMNKKLNQNQLQYNSDNGSKINKSDQQITSKQEYIYDLNQEKYENIQNNKQIKEHYHKQSSQQKINEEEEQDKDQNTSQNLEEENLPVQRSNLRKKSKVLNLFYKDLCNNQMQMSRSLKPKQQKSNKIEIKKSNIKDLKEIDDVEELQLLSLTELKEDRKRSQQKRNRKDSLEKFEKDYQKNAEKLEDPSLNDQLQKSQKILEIQESKTTTMMDYFQSKKEQQKLFEEEQKQKQMAEQQEKLNQQQELRRKQENERQRIQRGKIAIELQNEFDKIQRENVRRQLNSSYKNNVYFSLNKNNKNIYFQNQFSQDKQNYPKKQYQQLYNNDKYIKNQPYLDYIEQQQVNKPQSNSIVNRQIKQQSKKYQTQNNFKALSVYEKEQFFNKTLGFKQENQNLNYQSYSDKRKSIAGFCKQQNNLSKDHYLQYASPKNLLSNLYPDQDLKKKQQFYSKGIQNKNKNCDIEFSPRVQKKLDDEKSKSYHANVLEQNNEIDHIVQDNIKQINVNKYAESGRNSAINFAIKTKIYKDSV</sequence>
<evidence type="ECO:0000259" key="7">
    <source>
        <dbReference type="PROSITE" id="PS50056"/>
    </source>
</evidence>
<comment type="caution">
    <text evidence="8">The sequence shown here is derived from an EMBL/GenBank/DDBJ whole genome shotgun (WGS) entry which is preliminary data.</text>
</comment>
<evidence type="ECO:0000313" key="9">
    <source>
        <dbReference type="Proteomes" id="UP000054937"/>
    </source>
</evidence>
<accession>A0A0V0Q8D9</accession>
<dbReference type="PROSITE" id="PS50054">
    <property type="entry name" value="TYR_PHOSPHATASE_DUAL"/>
    <property type="match status" value="1"/>
</dbReference>
<gene>
    <name evidence="8" type="ORF">PPERSA_00112</name>
</gene>
<dbReference type="Pfam" id="PF00782">
    <property type="entry name" value="DSPc"/>
    <property type="match status" value="1"/>
</dbReference>
<dbReference type="CDD" id="cd14498">
    <property type="entry name" value="DSP"/>
    <property type="match status" value="1"/>
</dbReference>
<keyword evidence="9" id="KW-1185">Reference proteome</keyword>
<protein>
    <recommendedName>
        <fullName evidence="2">protein-tyrosine-phosphatase</fullName>
        <ecNumber evidence="2">3.1.3.48</ecNumber>
    </recommendedName>
</protein>
<dbReference type="Gene3D" id="3.90.190.10">
    <property type="entry name" value="Protein tyrosine phosphatase superfamily"/>
    <property type="match status" value="1"/>
</dbReference>
<dbReference type="SUPFAM" id="SSF52799">
    <property type="entry name" value="(Phosphotyrosine protein) phosphatases II"/>
    <property type="match status" value="1"/>
</dbReference>
<organism evidence="8 9">
    <name type="scientific">Pseudocohnilembus persalinus</name>
    <name type="common">Ciliate</name>
    <dbReference type="NCBI Taxonomy" id="266149"/>
    <lineage>
        <taxon>Eukaryota</taxon>
        <taxon>Sar</taxon>
        <taxon>Alveolata</taxon>
        <taxon>Ciliophora</taxon>
        <taxon>Intramacronucleata</taxon>
        <taxon>Oligohymenophorea</taxon>
        <taxon>Scuticociliatia</taxon>
        <taxon>Philasterida</taxon>
        <taxon>Pseudocohnilembidae</taxon>
        <taxon>Pseudocohnilembus</taxon>
    </lineage>
</organism>
<dbReference type="InterPro" id="IPR000387">
    <property type="entry name" value="Tyr_Pase_dom"/>
</dbReference>
<dbReference type="InParanoid" id="A0A0V0Q8D9"/>
<keyword evidence="3" id="KW-0378">Hydrolase</keyword>
<dbReference type="InterPro" id="IPR020422">
    <property type="entry name" value="TYR_PHOSPHATASE_DUAL_dom"/>
</dbReference>
<dbReference type="PANTHER" id="PTHR10159">
    <property type="entry name" value="DUAL SPECIFICITY PROTEIN PHOSPHATASE"/>
    <property type="match status" value="1"/>
</dbReference>
<reference evidence="8 9" key="1">
    <citation type="journal article" date="2015" name="Sci. Rep.">
        <title>Genome of the facultative scuticociliatosis pathogen Pseudocohnilembus persalinus provides insight into its virulence through horizontal gene transfer.</title>
        <authorList>
            <person name="Xiong J."/>
            <person name="Wang G."/>
            <person name="Cheng J."/>
            <person name="Tian M."/>
            <person name="Pan X."/>
            <person name="Warren A."/>
            <person name="Jiang C."/>
            <person name="Yuan D."/>
            <person name="Miao W."/>
        </authorList>
    </citation>
    <scope>NUCLEOTIDE SEQUENCE [LARGE SCALE GENOMIC DNA]</scope>
    <source>
        <strain evidence="8">36N120E</strain>
    </source>
</reference>
<dbReference type="EC" id="3.1.3.48" evidence="2"/>
<evidence type="ECO:0000256" key="4">
    <source>
        <dbReference type="ARBA" id="ARBA00022912"/>
    </source>
</evidence>
<evidence type="ECO:0000256" key="3">
    <source>
        <dbReference type="ARBA" id="ARBA00022801"/>
    </source>
</evidence>
<name>A0A0V0Q8D9_PSEPJ</name>
<dbReference type="OrthoDB" id="2017893at2759"/>
<feature type="domain" description="Tyrosine-protein phosphatase" evidence="6">
    <location>
        <begin position="39"/>
        <end position="182"/>
    </location>
</feature>
<proteinExistence type="inferred from homology"/>
<evidence type="ECO:0000256" key="2">
    <source>
        <dbReference type="ARBA" id="ARBA00013064"/>
    </source>
</evidence>
<dbReference type="Proteomes" id="UP000054937">
    <property type="component" value="Unassembled WGS sequence"/>
</dbReference>
<dbReference type="InterPro" id="IPR029021">
    <property type="entry name" value="Prot-tyrosine_phosphatase-like"/>
</dbReference>
<dbReference type="AlphaFoldDB" id="A0A0V0Q8D9"/>
<feature type="domain" description="Tyrosine specific protein phosphatases" evidence="7">
    <location>
        <begin position="103"/>
        <end position="160"/>
    </location>
</feature>
<keyword evidence="4" id="KW-0904">Protein phosphatase</keyword>
<feature type="region of interest" description="Disordered" evidence="5">
    <location>
        <begin position="243"/>
        <end position="281"/>
    </location>
</feature>
<feature type="region of interest" description="Disordered" evidence="5">
    <location>
        <begin position="415"/>
        <end position="443"/>
    </location>
</feature>
<dbReference type="InterPro" id="IPR000340">
    <property type="entry name" value="Dual-sp_phosphatase_cat-dom"/>
</dbReference>